<reference evidence="2" key="1">
    <citation type="submission" date="2015-10" db="EMBL/GenBank/DDBJ databases">
        <title>Niche specialization of a soil ammonia-oxidizing archaeon, Candidatus Nitrosocosmicus oleophilus.</title>
        <authorList>
            <person name="Jung M.-Y."/>
            <person name="Rhee S.-K."/>
        </authorList>
    </citation>
    <scope>NUCLEOTIDE SEQUENCE [LARGE SCALE GENOMIC DNA]</scope>
    <source>
        <strain evidence="2">MY3</strain>
    </source>
</reference>
<accession>A0A654LW28</accession>
<evidence type="ECO:0000313" key="1">
    <source>
        <dbReference type="EMBL" id="ALI35664.1"/>
    </source>
</evidence>
<dbReference type="Proteomes" id="UP000058925">
    <property type="component" value="Chromosome"/>
</dbReference>
<dbReference type="AlphaFoldDB" id="A0A654LW28"/>
<keyword evidence="2" id="KW-1185">Reference proteome</keyword>
<sequence length="61" mass="7097">MFLTFFCKRDKHKECPGNWPMDETCGPAEDCSFDMKMERCECECHSTNTISSNKVDIKNKV</sequence>
<organism evidence="1 2">
    <name type="scientific">Candidatus Nitrosocosmicus oleophilus</name>
    <dbReference type="NCBI Taxonomy" id="1353260"/>
    <lineage>
        <taxon>Archaea</taxon>
        <taxon>Nitrososphaerota</taxon>
        <taxon>Nitrososphaeria</taxon>
        <taxon>Nitrososphaerales</taxon>
        <taxon>Nitrososphaeraceae</taxon>
        <taxon>Candidatus Nitrosocosmicus</taxon>
    </lineage>
</organism>
<dbReference type="EMBL" id="CP012850">
    <property type="protein sequence ID" value="ALI35664.1"/>
    <property type="molecule type" value="Genomic_DNA"/>
</dbReference>
<dbReference type="KEGG" id="taa:NMY3_01460"/>
<evidence type="ECO:0000313" key="2">
    <source>
        <dbReference type="Proteomes" id="UP000058925"/>
    </source>
</evidence>
<protein>
    <submittedName>
        <fullName evidence="1">Uncharacterized protein</fullName>
    </submittedName>
</protein>
<gene>
    <name evidence="1" type="ORF">NMY3_01460</name>
</gene>
<name>A0A654LW28_9ARCH</name>
<proteinExistence type="predicted"/>